<feature type="binding site" evidence="14">
    <location>
        <position position="1143"/>
    </location>
    <ligand>
        <name>[4Fe-4S] cluster</name>
        <dbReference type="ChEBI" id="CHEBI:49883"/>
    </ligand>
</feature>
<reference evidence="17" key="1">
    <citation type="submission" date="2021-03" db="EMBL/GenBank/DDBJ databases">
        <title>Antimicrobial resistance genes in bacteria isolated from Japanese honey, and their potential for conferring macrolide and lincosamide resistance in the American foulbrood pathogen Paenibacillus larvae.</title>
        <authorList>
            <person name="Okamoto M."/>
            <person name="Kumagai M."/>
            <person name="Kanamori H."/>
            <person name="Takamatsu D."/>
        </authorList>
    </citation>
    <scope>NUCLEOTIDE SEQUENCE</scope>
    <source>
        <strain evidence="17">J41TS4</strain>
    </source>
</reference>
<keyword evidence="4 14" id="KW-0547">Nucleotide-binding</keyword>
<keyword evidence="8 14" id="KW-0269">Exonuclease</keyword>
<dbReference type="EC" id="3.1.-.-" evidence="14"/>
<organism evidence="17 18">
    <name type="scientific">Paenibacillus apis</name>
    <dbReference type="NCBI Taxonomy" id="1792174"/>
    <lineage>
        <taxon>Bacteria</taxon>
        <taxon>Bacillati</taxon>
        <taxon>Bacillota</taxon>
        <taxon>Bacilli</taxon>
        <taxon>Bacillales</taxon>
        <taxon>Paenibacillaceae</taxon>
        <taxon>Paenibacillus</taxon>
    </lineage>
</organism>
<dbReference type="SUPFAM" id="SSF52540">
    <property type="entry name" value="P-loop containing nucleoside triphosphate hydrolases"/>
    <property type="match status" value="1"/>
</dbReference>
<name>A0A919Y1V4_9BACL</name>
<accession>A0A919Y1V4</accession>
<dbReference type="Gene3D" id="6.10.140.1030">
    <property type="match status" value="1"/>
</dbReference>
<comment type="cofactor">
    <cofactor evidence="14">
        <name>Mg(2+)</name>
        <dbReference type="ChEBI" id="CHEBI:18420"/>
    </cofactor>
</comment>
<evidence type="ECO:0000256" key="10">
    <source>
        <dbReference type="ARBA" id="ARBA00023004"/>
    </source>
</evidence>
<evidence type="ECO:0000256" key="15">
    <source>
        <dbReference type="SAM" id="MobiDB-lite"/>
    </source>
</evidence>
<keyword evidence="11 14" id="KW-0411">Iron-sulfur</keyword>
<dbReference type="GO" id="GO:0008409">
    <property type="term" value="F:5'-3' exonuclease activity"/>
    <property type="evidence" value="ECO:0007669"/>
    <property type="project" value="UniProtKB-UniRule"/>
</dbReference>
<dbReference type="GO" id="GO:0003690">
    <property type="term" value="F:double-stranded DNA binding"/>
    <property type="evidence" value="ECO:0007669"/>
    <property type="project" value="UniProtKB-UniRule"/>
</dbReference>
<dbReference type="GO" id="GO:0004386">
    <property type="term" value="F:helicase activity"/>
    <property type="evidence" value="ECO:0007669"/>
    <property type="project" value="UniProtKB-KW"/>
</dbReference>
<dbReference type="GO" id="GO:0051539">
    <property type="term" value="F:4 iron, 4 sulfur cluster binding"/>
    <property type="evidence" value="ECO:0007669"/>
    <property type="project" value="UniProtKB-KW"/>
</dbReference>
<feature type="binding site" evidence="14">
    <location>
        <position position="1137"/>
    </location>
    <ligand>
        <name>[4Fe-4S] cluster</name>
        <dbReference type="ChEBI" id="CHEBI:49883"/>
    </ligand>
</feature>
<keyword evidence="9 14" id="KW-0067">ATP-binding</keyword>
<feature type="domain" description="UvrD-like helicase C-terminal" evidence="16">
    <location>
        <begin position="289"/>
        <end position="595"/>
    </location>
</feature>
<evidence type="ECO:0000259" key="16">
    <source>
        <dbReference type="PROSITE" id="PS51217"/>
    </source>
</evidence>
<keyword evidence="12 14" id="KW-0238">DNA-binding</keyword>
<comment type="function">
    <text evidence="14">The heterodimer acts as both an ATP-dependent DNA helicase and an ATP-dependent, dual-direction single-stranded exonuclease. Recognizes the chi site generating a DNA molecule suitable for the initiation of homologous recombination. The AddB subunit has 5' -&gt; 3' nuclease activity but not helicase activity.</text>
</comment>
<dbReference type="InterPro" id="IPR011604">
    <property type="entry name" value="PDDEXK-like_dom_sf"/>
</dbReference>
<evidence type="ECO:0000256" key="8">
    <source>
        <dbReference type="ARBA" id="ARBA00022839"/>
    </source>
</evidence>
<keyword evidence="6 14" id="KW-0378">Hydrolase</keyword>
<protein>
    <recommendedName>
        <fullName evidence="14">ATP-dependent helicase/deoxyribonuclease subunit B</fullName>
        <ecNumber evidence="14">3.1.-.-</ecNumber>
    </recommendedName>
    <alternativeName>
        <fullName evidence="14">ATP-dependent helicase/nuclease subunit AddB</fullName>
    </alternativeName>
</protein>
<keyword evidence="1 14" id="KW-0004">4Fe-4S</keyword>
<proteinExistence type="inferred from homology"/>
<dbReference type="Gene3D" id="3.90.320.10">
    <property type="match status" value="1"/>
</dbReference>
<dbReference type="GO" id="GO:0046872">
    <property type="term" value="F:metal ion binding"/>
    <property type="evidence" value="ECO:0007669"/>
    <property type="project" value="UniProtKB-KW"/>
</dbReference>
<dbReference type="Pfam" id="PF12705">
    <property type="entry name" value="PDDEXK_1"/>
    <property type="match status" value="1"/>
</dbReference>
<evidence type="ECO:0000256" key="3">
    <source>
        <dbReference type="ARBA" id="ARBA00022723"/>
    </source>
</evidence>
<dbReference type="Pfam" id="PF21445">
    <property type="entry name" value="ADDB_N"/>
    <property type="match status" value="1"/>
</dbReference>
<evidence type="ECO:0000256" key="7">
    <source>
        <dbReference type="ARBA" id="ARBA00022806"/>
    </source>
</evidence>
<keyword evidence="7 14" id="KW-0347">Helicase</keyword>
<sequence>MSLQLIIGRSGSGKSHQILEDITSQLREDPTGPPMILLAPEQGTFQIEQAILNAPGISGTVRLQVLGFRRLALRVMQETGGAALVPISDEGKKMLLYKIMRRHKDALRLYGKGGDQLGLIDELNSLYTELKKHQADFNLLSSYREALTSAPVTQGENALLQDKLHDLSLLYREFDAELSGLYIDAEDHVVKLAEGAKDSAYLRGARLWIDGFHSFTPGEYKALGELLKTVDSVTVALTLDRSYDDGAQPHELNIFHATASTYIKLRELAEAVGAEIQPTITLNSRPYPRFRGSEALAYLEEAYERRKPWQGARPLQGLEQDVVLLNAGSRRIEVDGAARQILRLVREEGVRYRDIAVFVRNIDDYAQVMGPIFEDYGIPYFTDKKQSLLHHPLIEFIRASLDIVLKFWRYEDVFRSVKTGFLLPADHSLTREDMDELENYVLASGIQGYRWTDGRPWKPKPSESLEETEERRTSAAADKLKLLERCRNAVVTPLAAFDKALKQAKTAREMCLAVYGLLEAIAAADRLDLLAHQALEKGRPQQAAEHRQLWGALLDLLDQIVEMMGEEKLAPEAFAGVLETGIKSLSLGLVPPALDQVLIGSTDRTRTRRALHVFLLGVNEGIMPAGIQEEGLLSDRERSLLGELGLELAPGLTRRLLDERFLIYSALSSASRSLWLSYPQADEEGKPLLPSEVIRQIKAIFPGGMLQERKIEDEPVLDDAEMLALNYISSPAPTLPRLISQLRAWRTGQPVSAVWWSALDWYNQSPEWSGVLRRLVGSLDYRNRAYSLAPATSRKLYGKVLRTSVSRMEKFSACPFSHFASHGLRLKERQLYRLKAPDIGQLFHSALSQLAVTFKEQGRSWGSLTPEECLQEADAVVERLAPKLQGEILLSTKRYGYIKRKLKQIVGRASVILGEQSRRGSFEPIGLELDFGPGRPLPPLTFELPNGCVMEIVGRIDRVDMSEGEEGVLLRVIDYKSSQTDLKLHEVYYGLSLQMLTYLDVLLSSAEMWLGRPALPAGTLYFHVHNPLLQSSNGLSEEEAYSEMLKRFKMKGLLLADREVIARMDGQLEKGYSDILPVAVKSDGSFYSTASVATLEQWQGLLSSVRHKVVDIGTRITDGEVQITPYKIAAETACAYCQFKPVCRFDEGLDGSYKVLNKPGKEELWSMLGQPGREEEQGQ</sequence>
<evidence type="ECO:0000256" key="6">
    <source>
        <dbReference type="ARBA" id="ARBA00022801"/>
    </source>
</evidence>
<dbReference type="AlphaFoldDB" id="A0A919Y1V4"/>
<dbReference type="PANTHER" id="PTHR30591">
    <property type="entry name" value="RECBCD ENZYME SUBUNIT RECC"/>
    <property type="match status" value="1"/>
</dbReference>
<dbReference type="Proteomes" id="UP000678895">
    <property type="component" value="Unassembled WGS sequence"/>
</dbReference>
<evidence type="ECO:0000256" key="2">
    <source>
        <dbReference type="ARBA" id="ARBA00022722"/>
    </source>
</evidence>
<evidence type="ECO:0000256" key="4">
    <source>
        <dbReference type="ARBA" id="ARBA00022741"/>
    </source>
</evidence>
<keyword evidence="10 14" id="KW-0408">Iron</keyword>
<gene>
    <name evidence="14 17" type="primary">addB</name>
    <name evidence="17" type="ORF">J41TS4_02930</name>
</gene>
<dbReference type="InterPro" id="IPR014140">
    <property type="entry name" value="DNA_helicase_suAddB"/>
</dbReference>
<evidence type="ECO:0000256" key="14">
    <source>
        <dbReference type="HAMAP-Rule" id="MF_01452"/>
    </source>
</evidence>
<dbReference type="InterPro" id="IPR038726">
    <property type="entry name" value="PDDEXK_AddAB-type"/>
</dbReference>
<feature type="binding site" evidence="14">
    <location>
        <position position="1134"/>
    </location>
    <ligand>
        <name>[4Fe-4S] cluster</name>
        <dbReference type="ChEBI" id="CHEBI:49883"/>
    </ligand>
</feature>
<comment type="caution">
    <text evidence="17">The sequence shown here is derived from an EMBL/GenBank/DDBJ whole genome shotgun (WGS) entry which is preliminary data.</text>
</comment>
<dbReference type="InterPro" id="IPR014017">
    <property type="entry name" value="DNA_helicase_UvrD-like_C"/>
</dbReference>
<dbReference type="RefSeq" id="WP_301624333.1">
    <property type="nucleotide sequence ID" value="NZ_BORS01000001.1"/>
</dbReference>
<keyword evidence="3 14" id="KW-0479">Metal-binding</keyword>
<comment type="miscellaneous">
    <text evidence="14">Despite having conserved helicase domains, this subunit does not have helicase activity.</text>
</comment>
<dbReference type="NCBIfam" id="TIGR02773">
    <property type="entry name" value="addB_Gpos"/>
    <property type="match status" value="1"/>
</dbReference>
<dbReference type="GO" id="GO:0000724">
    <property type="term" value="P:double-strand break repair via homologous recombination"/>
    <property type="evidence" value="ECO:0007669"/>
    <property type="project" value="UniProtKB-UniRule"/>
</dbReference>
<dbReference type="GO" id="GO:0005524">
    <property type="term" value="F:ATP binding"/>
    <property type="evidence" value="ECO:0007669"/>
    <property type="project" value="UniProtKB-UniRule"/>
</dbReference>
<dbReference type="HAMAP" id="MF_01452">
    <property type="entry name" value="AddB_type1"/>
    <property type="match status" value="1"/>
</dbReference>
<keyword evidence="13 14" id="KW-0234">DNA repair</keyword>
<evidence type="ECO:0000313" key="18">
    <source>
        <dbReference type="Proteomes" id="UP000678895"/>
    </source>
</evidence>
<feature type="region of interest" description="Disordered" evidence="15">
    <location>
        <begin position="453"/>
        <end position="472"/>
    </location>
</feature>
<comment type="cofactor">
    <cofactor evidence="14">
        <name>[4Fe-4S] cluster</name>
        <dbReference type="ChEBI" id="CHEBI:49883"/>
    </cofactor>
    <text evidence="14">Binds 1 [4Fe-4S] cluster.</text>
</comment>
<evidence type="ECO:0000256" key="9">
    <source>
        <dbReference type="ARBA" id="ARBA00022840"/>
    </source>
</evidence>
<evidence type="ECO:0000256" key="1">
    <source>
        <dbReference type="ARBA" id="ARBA00022485"/>
    </source>
</evidence>
<dbReference type="InterPro" id="IPR049035">
    <property type="entry name" value="ADDB_N"/>
</dbReference>
<dbReference type="PROSITE" id="PS51217">
    <property type="entry name" value="UVRD_HELICASE_CTER"/>
    <property type="match status" value="1"/>
</dbReference>
<keyword evidence="18" id="KW-1185">Reference proteome</keyword>
<evidence type="ECO:0000256" key="13">
    <source>
        <dbReference type="ARBA" id="ARBA00023204"/>
    </source>
</evidence>
<comment type="similarity">
    <text evidence="14">Belongs to the helicase family. AddB/RexB type 1 subfamily.</text>
</comment>
<keyword evidence="2 14" id="KW-0540">Nuclease</keyword>
<evidence type="ECO:0000256" key="11">
    <source>
        <dbReference type="ARBA" id="ARBA00023014"/>
    </source>
</evidence>
<dbReference type="Gene3D" id="3.40.50.300">
    <property type="entry name" value="P-loop containing nucleotide triphosphate hydrolases"/>
    <property type="match status" value="3"/>
</dbReference>
<keyword evidence="5 14" id="KW-0227">DNA damage</keyword>
<dbReference type="InterPro" id="IPR027417">
    <property type="entry name" value="P-loop_NTPase"/>
</dbReference>
<evidence type="ECO:0000313" key="17">
    <source>
        <dbReference type="EMBL" id="GIO40535.1"/>
    </source>
</evidence>
<feature type="binding site" evidence="14">
    <location>
        <position position="814"/>
    </location>
    <ligand>
        <name>[4Fe-4S] cluster</name>
        <dbReference type="ChEBI" id="CHEBI:49883"/>
    </ligand>
</feature>
<dbReference type="PANTHER" id="PTHR30591:SF1">
    <property type="entry name" value="RECBCD ENZYME SUBUNIT RECC"/>
    <property type="match status" value="1"/>
</dbReference>
<comment type="subunit">
    <text evidence="14">Heterodimer of AddA and AddB.</text>
</comment>
<evidence type="ECO:0000256" key="12">
    <source>
        <dbReference type="ARBA" id="ARBA00023125"/>
    </source>
</evidence>
<dbReference type="EMBL" id="BORS01000001">
    <property type="protein sequence ID" value="GIO40535.1"/>
    <property type="molecule type" value="Genomic_DNA"/>
</dbReference>
<evidence type="ECO:0000256" key="5">
    <source>
        <dbReference type="ARBA" id="ARBA00022763"/>
    </source>
</evidence>